<proteinExistence type="predicted"/>
<dbReference type="Proteomes" id="UP000298663">
    <property type="component" value="Unassembled WGS sequence"/>
</dbReference>
<keyword evidence="3" id="KW-1185">Reference proteome</keyword>
<name>A0A4U5ND17_STECR</name>
<protein>
    <submittedName>
        <fullName evidence="2">Uncharacterized protein</fullName>
    </submittedName>
</protein>
<comment type="caution">
    <text evidence="2">The sequence shown here is derived from an EMBL/GenBank/DDBJ whole genome shotgun (WGS) entry which is preliminary data.</text>
</comment>
<accession>A0A4U5ND17</accession>
<dbReference type="AlphaFoldDB" id="A0A4U5ND17"/>
<feature type="region of interest" description="Disordered" evidence="1">
    <location>
        <begin position="1"/>
        <end position="21"/>
    </location>
</feature>
<reference evidence="2 3" key="2">
    <citation type="journal article" date="2019" name="G3 (Bethesda)">
        <title>Hybrid Assembly of the Genome of the Entomopathogenic Nematode Steinernema carpocapsae Identifies the X-Chromosome.</title>
        <authorList>
            <person name="Serra L."/>
            <person name="Macchietto M."/>
            <person name="Macias-Munoz A."/>
            <person name="McGill C.J."/>
            <person name="Rodriguez I.M."/>
            <person name="Rodriguez B."/>
            <person name="Murad R."/>
            <person name="Mortazavi A."/>
        </authorList>
    </citation>
    <scope>NUCLEOTIDE SEQUENCE [LARGE SCALE GENOMIC DNA]</scope>
    <source>
        <strain evidence="2 3">ALL</strain>
    </source>
</reference>
<gene>
    <name evidence="2" type="ORF">L596_014517</name>
</gene>
<organism evidence="2 3">
    <name type="scientific">Steinernema carpocapsae</name>
    <name type="common">Entomopathogenic nematode</name>
    <dbReference type="NCBI Taxonomy" id="34508"/>
    <lineage>
        <taxon>Eukaryota</taxon>
        <taxon>Metazoa</taxon>
        <taxon>Ecdysozoa</taxon>
        <taxon>Nematoda</taxon>
        <taxon>Chromadorea</taxon>
        <taxon>Rhabditida</taxon>
        <taxon>Tylenchina</taxon>
        <taxon>Panagrolaimomorpha</taxon>
        <taxon>Strongyloidoidea</taxon>
        <taxon>Steinernematidae</taxon>
        <taxon>Steinernema</taxon>
    </lineage>
</organism>
<dbReference type="EMBL" id="AZBU02000004">
    <property type="protein sequence ID" value="TKR80443.1"/>
    <property type="molecule type" value="Genomic_DNA"/>
</dbReference>
<reference evidence="2 3" key="1">
    <citation type="journal article" date="2015" name="Genome Biol.">
        <title>Comparative genomics of Steinernema reveals deeply conserved gene regulatory networks.</title>
        <authorList>
            <person name="Dillman A.R."/>
            <person name="Macchietto M."/>
            <person name="Porter C.F."/>
            <person name="Rogers A."/>
            <person name="Williams B."/>
            <person name="Antoshechkin I."/>
            <person name="Lee M.M."/>
            <person name="Goodwin Z."/>
            <person name="Lu X."/>
            <person name="Lewis E.E."/>
            <person name="Goodrich-Blair H."/>
            <person name="Stock S.P."/>
            <person name="Adams B.J."/>
            <person name="Sternberg P.W."/>
            <person name="Mortazavi A."/>
        </authorList>
    </citation>
    <scope>NUCLEOTIDE SEQUENCE [LARGE SCALE GENOMIC DNA]</scope>
    <source>
        <strain evidence="2 3">ALL</strain>
    </source>
</reference>
<sequence length="86" mass="9665">MLSLGLPDRNPLLEDPGRTPTAMMKRPEVILKALPSTHLLNDANRNATSVSTFLNYFGRVQGDIWKNKDIWTNTAAKLDQNKIAKM</sequence>
<evidence type="ECO:0000313" key="3">
    <source>
        <dbReference type="Proteomes" id="UP000298663"/>
    </source>
</evidence>
<evidence type="ECO:0000256" key="1">
    <source>
        <dbReference type="SAM" id="MobiDB-lite"/>
    </source>
</evidence>
<evidence type="ECO:0000313" key="2">
    <source>
        <dbReference type="EMBL" id="TKR80443.1"/>
    </source>
</evidence>